<proteinExistence type="predicted"/>
<comment type="caution">
    <text evidence="2">The sequence shown here is derived from an EMBL/GenBank/DDBJ whole genome shotgun (WGS) entry which is preliminary data.</text>
</comment>
<dbReference type="Proteomes" id="UP000433883">
    <property type="component" value="Unassembled WGS sequence"/>
</dbReference>
<accession>A0A8H3U8Z7</accession>
<organism evidence="2 3">
    <name type="scientific">Venturia inaequalis</name>
    <name type="common">Apple scab fungus</name>
    <dbReference type="NCBI Taxonomy" id="5025"/>
    <lineage>
        <taxon>Eukaryota</taxon>
        <taxon>Fungi</taxon>
        <taxon>Dikarya</taxon>
        <taxon>Ascomycota</taxon>
        <taxon>Pezizomycotina</taxon>
        <taxon>Dothideomycetes</taxon>
        <taxon>Pleosporomycetidae</taxon>
        <taxon>Venturiales</taxon>
        <taxon>Venturiaceae</taxon>
        <taxon>Venturia</taxon>
    </lineage>
</organism>
<sequence>MYTQAAGQGPLQYQASILEPPPYSPPPDQQNHPKYQNLAHTQDAGAQSFSPAKAPGQAPLSIPPYGNGGYPFEKEKSAYRTPNGKPYQQQQCLSQSQSHAPLLTPSCPNAGYSEKMQQPIYTVLPEQLPFPQQEQHLQPLIHPPPTYIPQNFPPPAQVPAQTNFPPPPTSHVVAASGKLKDEQSTKTMKRLMGDSVFGRVIRSTVRTANTAMKMPDALSPWGDNNPVTLPNVRYRDAVLMVACHGIAMPMADGMAAEATSLFGADAFISEVINSTAGSIVTHMTAVMAVRMALDTLGSMTGTEEEKILTTTNIKSLRVQLKHKLMGVDADVRFFGVHPTSDIKSCSKGWFCPYLFASARTPAIPRTNDFAIAQCFGPFLAADYAMAYKLVEESTRILPLCDIDPKTDIGTNRMVITFAGLTPYRGGNGMWSTARRPGCAMLHFHLFDGCPALVIPVNAQAPIVAWSPWTLKQMQQGLMVSNQLAREKPEWMVREGIEMPKYEVEQTCEGSQKYDGGSAQSGGYVAEIQHEQICEWLDGLLSVPHLSPEVRGTYVDVLSRGVSMIVNGALCLDSAPKGLLGKIDAERAGIVMFRY</sequence>
<name>A0A8H3U8Z7_VENIN</name>
<reference evidence="2 3" key="1">
    <citation type="submission" date="2019-11" db="EMBL/GenBank/DDBJ databases">
        <title>Venturia inaequalis Genome Resource.</title>
        <authorList>
            <person name="Lichtner F.J."/>
        </authorList>
    </citation>
    <scope>NUCLEOTIDE SEQUENCE [LARGE SCALE GENOMIC DNA]</scope>
    <source>
        <strain evidence="2">Bline_iso_100314</strain>
    </source>
</reference>
<dbReference type="EMBL" id="WNWQ01000626">
    <property type="protein sequence ID" value="KAE9965226.1"/>
    <property type="molecule type" value="Genomic_DNA"/>
</dbReference>
<feature type="compositionally biased region" description="Polar residues" evidence="1">
    <location>
        <begin position="29"/>
        <end position="50"/>
    </location>
</feature>
<evidence type="ECO:0000313" key="3">
    <source>
        <dbReference type="Proteomes" id="UP000433883"/>
    </source>
</evidence>
<evidence type="ECO:0000313" key="2">
    <source>
        <dbReference type="EMBL" id="KAE9965226.1"/>
    </source>
</evidence>
<evidence type="ECO:0000256" key="1">
    <source>
        <dbReference type="SAM" id="MobiDB-lite"/>
    </source>
</evidence>
<feature type="region of interest" description="Disordered" evidence="1">
    <location>
        <begin position="1"/>
        <end position="87"/>
    </location>
</feature>
<feature type="compositionally biased region" description="Pro residues" evidence="1">
    <location>
        <begin position="19"/>
        <end position="28"/>
    </location>
</feature>
<protein>
    <submittedName>
        <fullName evidence="2">Uncharacterized protein</fullName>
    </submittedName>
</protein>
<gene>
    <name evidence="2" type="ORF">BLS_007762</name>
</gene>
<feature type="compositionally biased region" description="Polar residues" evidence="1">
    <location>
        <begin position="1"/>
        <end position="15"/>
    </location>
</feature>
<dbReference type="AlphaFoldDB" id="A0A8H3U8Z7"/>